<comment type="similarity">
    <text evidence="2">Belongs to the EIN3 family.</text>
</comment>
<dbReference type="Pfam" id="PF04873">
    <property type="entry name" value="EIN3_DNA-bd"/>
    <property type="match status" value="1"/>
</dbReference>
<evidence type="ECO:0000256" key="3">
    <source>
        <dbReference type="ARBA" id="ARBA00022745"/>
    </source>
</evidence>
<dbReference type="GO" id="GO:0003677">
    <property type="term" value="F:DNA binding"/>
    <property type="evidence" value="ECO:0007669"/>
    <property type="project" value="TreeGrafter"/>
</dbReference>
<keyword evidence="4" id="KW-0539">Nucleus</keyword>
<dbReference type="AlphaFoldDB" id="A0A803KLU8"/>
<keyword evidence="7" id="KW-1185">Reference proteome</keyword>
<evidence type="ECO:0000313" key="7">
    <source>
        <dbReference type="Proteomes" id="UP000596660"/>
    </source>
</evidence>
<evidence type="ECO:0000259" key="5">
    <source>
        <dbReference type="Pfam" id="PF04873"/>
    </source>
</evidence>
<dbReference type="Proteomes" id="UP000596660">
    <property type="component" value="Unplaced"/>
</dbReference>
<organism evidence="6 7">
    <name type="scientific">Chenopodium quinoa</name>
    <name type="common">Quinoa</name>
    <dbReference type="NCBI Taxonomy" id="63459"/>
    <lineage>
        <taxon>Eukaryota</taxon>
        <taxon>Viridiplantae</taxon>
        <taxon>Streptophyta</taxon>
        <taxon>Embryophyta</taxon>
        <taxon>Tracheophyta</taxon>
        <taxon>Spermatophyta</taxon>
        <taxon>Magnoliopsida</taxon>
        <taxon>eudicotyledons</taxon>
        <taxon>Gunneridae</taxon>
        <taxon>Pentapetalae</taxon>
        <taxon>Caryophyllales</taxon>
        <taxon>Chenopodiaceae</taxon>
        <taxon>Chenopodioideae</taxon>
        <taxon>Atripliceae</taxon>
        <taxon>Chenopodium</taxon>
    </lineage>
</organism>
<reference evidence="6" key="2">
    <citation type="submission" date="2021-03" db="UniProtKB">
        <authorList>
            <consortium name="EnsemblPlants"/>
        </authorList>
    </citation>
    <scope>IDENTIFICATION</scope>
</reference>
<keyword evidence="3" id="KW-0936">Ethylene signaling pathway</keyword>
<proteinExistence type="inferred from homology"/>
<dbReference type="InterPro" id="IPR047091">
    <property type="entry name" value="EIN3-like_DNA-bd"/>
</dbReference>
<protein>
    <recommendedName>
        <fullName evidence="5">Ethylene insensitive 3-like DNA-binding domain-containing protein</fullName>
    </recommendedName>
</protein>
<name>A0A803KLU8_CHEQI</name>
<dbReference type="GO" id="GO:0005634">
    <property type="term" value="C:nucleus"/>
    <property type="evidence" value="ECO:0007669"/>
    <property type="project" value="UniProtKB-SubCell"/>
</dbReference>
<sequence length="432" mass="49024">MSESEPEELSYVDLKNRMWKDQSEIINESTTAAAREEKSRRKKMLRSQDAILKYMVKLMEVCKAQGFVYGIIPEKGKPVTGSSDSLREWWRESVKFDQCAPQALQHLIPAIAECAAGALHDEKSTSLLHMLQDLQDTTLGSLLSALMQHCVPAQRRFPLERGLAPPWWPTGDEVWWGEQGPLSVEQGPPPYRKPHDLKKAWKVSVLSAVIKHMSTDLNRMTRLVKKSKCLQAKMTAKDTATCNELQHNKRKAAGAFNHQDTEMVYNCDDLQSEEAELGFMEKYSRRDQCDFLPSISPGFESAYANLVADYDSCHNLQHKTASLPLDFQMSDSSGDSTFPLSPWTWDGHVRACEESEVMSNGDITLAAGEDHETTYMQCHPQDQTRYWEIGDAPHLDLDAAFQLHRKNLALLENAQETSIWDLPYQEPDDDTD</sequence>
<feature type="domain" description="Ethylene insensitive 3-like DNA-binding" evidence="5">
    <location>
        <begin position="27"/>
        <end position="245"/>
    </location>
</feature>
<evidence type="ECO:0000256" key="4">
    <source>
        <dbReference type="ARBA" id="ARBA00023242"/>
    </source>
</evidence>
<dbReference type="GO" id="GO:0009873">
    <property type="term" value="P:ethylene-activated signaling pathway"/>
    <property type="evidence" value="ECO:0007669"/>
    <property type="project" value="UniProtKB-KW"/>
</dbReference>
<accession>A0A803KLU8</accession>
<dbReference type="PANTHER" id="PTHR33305">
    <property type="entry name" value="ETHYLENE INSENSITIVE 3-LIKE 2 PROTEIN"/>
    <property type="match status" value="1"/>
</dbReference>
<dbReference type="Gramene" id="AUR62000004-RA">
    <property type="protein sequence ID" value="AUR62000004-RA:cds"/>
    <property type="gene ID" value="AUR62000004"/>
</dbReference>
<evidence type="ECO:0000313" key="6">
    <source>
        <dbReference type="EnsemblPlants" id="AUR62000004-RA:cds"/>
    </source>
</evidence>
<comment type="subcellular location">
    <subcellularLocation>
        <location evidence="1">Nucleus</location>
    </subcellularLocation>
</comment>
<dbReference type="SUPFAM" id="SSF116768">
    <property type="entry name" value="DNA-binding domain of EIN3-like"/>
    <property type="match status" value="1"/>
</dbReference>
<evidence type="ECO:0000256" key="1">
    <source>
        <dbReference type="ARBA" id="ARBA00004123"/>
    </source>
</evidence>
<dbReference type="GO" id="GO:0003700">
    <property type="term" value="F:DNA-binding transcription factor activity"/>
    <property type="evidence" value="ECO:0007669"/>
    <property type="project" value="InterPro"/>
</dbReference>
<reference evidence="6" key="1">
    <citation type="journal article" date="2017" name="Nature">
        <title>The genome of Chenopodium quinoa.</title>
        <authorList>
            <person name="Jarvis D.E."/>
            <person name="Ho Y.S."/>
            <person name="Lightfoot D.J."/>
            <person name="Schmoeckel S.M."/>
            <person name="Li B."/>
            <person name="Borm T.J.A."/>
            <person name="Ohyanagi H."/>
            <person name="Mineta K."/>
            <person name="Michell C.T."/>
            <person name="Saber N."/>
            <person name="Kharbatia N.M."/>
            <person name="Rupper R.R."/>
            <person name="Sharp A.R."/>
            <person name="Dally N."/>
            <person name="Boughton B.A."/>
            <person name="Woo Y.H."/>
            <person name="Gao G."/>
            <person name="Schijlen E.G.W.M."/>
            <person name="Guo X."/>
            <person name="Momin A.A."/>
            <person name="Negrao S."/>
            <person name="Al-Babili S."/>
            <person name="Gehring C."/>
            <person name="Roessner U."/>
            <person name="Jung C."/>
            <person name="Murphy K."/>
            <person name="Arold S.T."/>
            <person name="Gojobori T."/>
            <person name="van der Linden C.G."/>
            <person name="van Loo E.N."/>
            <person name="Jellen E.N."/>
            <person name="Maughan P.J."/>
            <person name="Tester M."/>
        </authorList>
    </citation>
    <scope>NUCLEOTIDE SEQUENCE [LARGE SCALE GENOMIC DNA]</scope>
    <source>
        <strain evidence="6">cv. PI 614886</strain>
    </source>
</reference>
<dbReference type="PANTHER" id="PTHR33305:SF29">
    <property type="entry name" value="ETHYLENE INSENSITIVE 3-LIKE 5 PROTEIN"/>
    <property type="match status" value="1"/>
</dbReference>
<dbReference type="EnsemblPlants" id="AUR62000004-RA">
    <property type="protein sequence ID" value="AUR62000004-RA:cds"/>
    <property type="gene ID" value="AUR62000004"/>
</dbReference>
<dbReference type="InterPro" id="IPR006957">
    <property type="entry name" value="EIN3"/>
</dbReference>
<dbReference type="Gene3D" id="1.10.3180.10">
    <property type="entry name" value="DNA-binding domain of EIN3-like"/>
    <property type="match status" value="2"/>
</dbReference>
<evidence type="ECO:0000256" key="2">
    <source>
        <dbReference type="ARBA" id="ARBA00009416"/>
    </source>
</evidence>
<dbReference type="InterPro" id="IPR023278">
    <property type="entry name" value="Ethylene_insens-like_DNA-bd"/>
</dbReference>
<dbReference type="OMA" id="IWDLPYQ"/>